<evidence type="ECO:0000313" key="3">
    <source>
        <dbReference type="Proteomes" id="UP000770661"/>
    </source>
</evidence>
<proteinExistence type="predicted"/>
<dbReference type="Proteomes" id="UP000770661">
    <property type="component" value="Unassembled WGS sequence"/>
</dbReference>
<feature type="region of interest" description="Disordered" evidence="1">
    <location>
        <begin position="102"/>
        <end position="129"/>
    </location>
</feature>
<feature type="compositionally biased region" description="Basic and acidic residues" evidence="1">
    <location>
        <begin position="63"/>
        <end position="77"/>
    </location>
</feature>
<feature type="region of interest" description="Disordered" evidence="1">
    <location>
        <begin position="162"/>
        <end position="183"/>
    </location>
</feature>
<dbReference type="AlphaFoldDB" id="A0A8J4YJV6"/>
<evidence type="ECO:0000256" key="1">
    <source>
        <dbReference type="SAM" id="MobiDB-lite"/>
    </source>
</evidence>
<name>A0A8J4YJV6_CHIOP</name>
<feature type="region of interest" description="Disordered" evidence="1">
    <location>
        <begin position="30"/>
        <end position="77"/>
    </location>
</feature>
<organism evidence="2 3">
    <name type="scientific">Chionoecetes opilio</name>
    <name type="common">Atlantic snow crab</name>
    <name type="synonym">Cancer opilio</name>
    <dbReference type="NCBI Taxonomy" id="41210"/>
    <lineage>
        <taxon>Eukaryota</taxon>
        <taxon>Metazoa</taxon>
        <taxon>Ecdysozoa</taxon>
        <taxon>Arthropoda</taxon>
        <taxon>Crustacea</taxon>
        <taxon>Multicrustacea</taxon>
        <taxon>Malacostraca</taxon>
        <taxon>Eumalacostraca</taxon>
        <taxon>Eucarida</taxon>
        <taxon>Decapoda</taxon>
        <taxon>Pleocyemata</taxon>
        <taxon>Brachyura</taxon>
        <taxon>Eubrachyura</taxon>
        <taxon>Majoidea</taxon>
        <taxon>Majidae</taxon>
        <taxon>Chionoecetes</taxon>
    </lineage>
</organism>
<accession>A0A8J4YJV6</accession>
<comment type="caution">
    <text evidence="2">The sequence shown here is derived from an EMBL/GenBank/DDBJ whole genome shotgun (WGS) entry which is preliminary data.</text>
</comment>
<reference evidence="2" key="1">
    <citation type="submission" date="2020-07" db="EMBL/GenBank/DDBJ databases">
        <title>The High-quality genome of the commercially important snow crab, Chionoecetes opilio.</title>
        <authorList>
            <person name="Jeong J.-H."/>
            <person name="Ryu S."/>
        </authorList>
    </citation>
    <scope>NUCLEOTIDE SEQUENCE</scope>
    <source>
        <strain evidence="2">MADBK_172401_WGS</strain>
        <tissue evidence="2">Digestive gland</tissue>
    </source>
</reference>
<evidence type="ECO:0000313" key="2">
    <source>
        <dbReference type="EMBL" id="KAG0724664.1"/>
    </source>
</evidence>
<sequence length="204" mass="22845">MKPRRGGSPGLLSLPTDVVMIFPKTPALRKLHHRRSEYTWRPSKKEHRPGRDPLVSQNSRGVSRQEKVTSRLSRRPRELNLQRLLSIPGPKKAPATFAASIARGRDIVPPPSNSQPTYGDPPKTNPDKNLRFITGDSDKLTTWITKGGKAVIPSARECSSVPGYKHSTHESHKTPSQFNDPWGLLLKDTGPNFPRMEHPATRQM</sequence>
<dbReference type="EMBL" id="JACEEZ010006578">
    <property type="protein sequence ID" value="KAG0724664.1"/>
    <property type="molecule type" value="Genomic_DNA"/>
</dbReference>
<protein>
    <submittedName>
        <fullName evidence="2">Uncharacterized protein</fullName>
    </submittedName>
</protein>
<keyword evidence="3" id="KW-1185">Reference proteome</keyword>
<gene>
    <name evidence="2" type="ORF">GWK47_040114</name>
</gene>